<feature type="compositionally biased region" description="Pro residues" evidence="9">
    <location>
        <begin position="193"/>
        <end position="205"/>
    </location>
</feature>
<evidence type="ECO:0000256" key="3">
    <source>
        <dbReference type="ARBA" id="ARBA00022598"/>
    </source>
</evidence>
<feature type="non-terminal residue" evidence="10">
    <location>
        <position position="560"/>
    </location>
</feature>
<dbReference type="GO" id="GO:0060271">
    <property type="term" value="P:cilium assembly"/>
    <property type="evidence" value="ECO:0007669"/>
    <property type="project" value="TreeGrafter"/>
</dbReference>
<keyword evidence="6" id="KW-0969">Cilium</keyword>
<accession>A0A7L3TN91</accession>
<sequence>QEKKIFTVQGPYPIIRSLLRARGWVEKKFGGAGKAGSQPLRSPSPPKEEEERWDEDPEAIHNLMSRLVRDQVPYFIWTNRCSAVDCRLLQQDQVVNHYARVGAFTTKEGLCQNLRNLPWFDQVNPDTFFPRCYRLRAADERQAFIEDFRLTAARSLLKVATEGAGDVLARTEQPPKCGEEPGERQVPRGHVPHPMPSPAGPGPPLPPHLVEKALQVCGQHLSTLGHQDIDGDPLSPHALDTDWDRFLRGYYRVVHEGAGLALSGAQREQCRALLQRLAGRLPQLGMEGDHNVWILKPGAKSRGRGKAGGSQGGNRFLATEGSHRHHVSPPATGIVCAARLEEVLRLAGVCAAPSARVGEWVVQKYVERPLLIFGTKFDIRQWFLVTDWNPLTVWFYRDSYLRFCSQPFSLHHLDPARHLCNVSIQKRYRLARGRHPQLPPDQTWSCWQLQAYLAQVGLGGAWHQVMVPGMKAAVVGALRSAQDLVEHRKGSFELYGADFVFGEDCQPWLLEINASPTMAPSSAVTRRLCASVQRDTLRVVIDCRDNPACPTGAFELIYKE</sequence>
<keyword evidence="6" id="KW-0282">Flagellum</keyword>
<evidence type="ECO:0000313" key="11">
    <source>
        <dbReference type="Proteomes" id="UP000535478"/>
    </source>
</evidence>
<dbReference type="PANTHER" id="PTHR45870">
    <property type="entry name" value="TUBULIN MONOGLYCYLASE TTLL3"/>
    <property type="match status" value="1"/>
</dbReference>
<evidence type="ECO:0000313" key="10">
    <source>
        <dbReference type="EMBL" id="NXV41122.1"/>
    </source>
</evidence>
<feature type="non-terminal residue" evidence="10">
    <location>
        <position position="1"/>
    </location>
</feature>
<protein>
    <submittedName>
        <fullName evidence="10">TTLL3 monoglycylase</fullName>
    </submittedName>
</protein>
<comment type="subcellular location">
    <subcellularLocation>
        <location evidence="1">Cytoplasm</location>
        <location evidence="1">Cytoskeleton</location>
        <location evidence="1">Flagellum axoneme</location>
    </subcellularLocation>
</comment>
<dbReference type="GO" id="GO:0005930">
    <property type="term" value="C:axoneme"/>
    <property type="evidence" value="ECO:0007669"/>
    <property type="project" value="TreeGrafter"/>
</dbReference>
<dbReference type="GO" id="GO:0015630">
    <property type="term" value="C:microtubule cytoskeleton"/>
    <property type="evidence" value="ECO:0007669"/>
    <property type="project" value="TreeGrafter"/>
</dbReference>
<keyword evidence="11" id="KW-1185">Reference proteome</keyword>
<dbReference type="InterPro" id="IPR051437">
    <property type="entry name" value="TTLL_monoglycylase"/>
</dbReference>
<evidence type="ECO:0000256" key="7">
    <source>
        <dbReference type="ARBA" id="ARBA00023212"/>
    </source>
</evidence>
<comment type="caution">
    <text evidence="10">The sequence shown here is derived from an EMBL/GenBank/DDBJ whole genome shotgun (WGS) entry which is preliminary data.</text>
</comment>
<organism evidence="10 11">
    <name type="scientific">Uria aalge</name>
    <name type="common">Common mure</name>
    <name type="synonym">Colymbus aalge</name>
    <dbReference type="NCBI Taxonomy" id="13746"/>
    <lineage>
        <taxon>Eukaryota</taxon>
        <taxon>Metazoa</taxon>
        <taxon>Chordata</taxon>
        <taxon>Craniata</taxon>
        <taxon>Vertebrata</taxon>
        <taxon>Euteleostomi</taxon>
        <taxon>Archelosauria</taxon>
        <taxon>Archosauria</taxon>
        <taxon>Dinosauria</taxon>
        <taxon>Saurischia</taxon>
        <taxon>Theropoda</taxon>
        <taxon>Coelurosauria</taxon>
        <taxon>Aves</taxon>
        <taxon>Neognathae</taxon>
        <taxon>Neoaves</taxon>
        <taxon>Charadriiformes</taxon>
        <taxon>Alcidae</taxon>
        <taxon>Uria</taxon>
    </lineage>
</organism>
<feature type="compositionally biased region" description="Basic and acidic residues" evidence="9">
    <location>
        <begin position="177"/>
        <end position="186"/>
    </location>
</feature>
<dbReference type="Gene3D" id="3.30.470.20">
    <property type="entry name" value="ATP-grasp fold, B domain"/>
    <property type="match status" value="1"/>
</dbReference>
<gene>
    <name evidence="10" type="primary">Ttll3</name>
    <name evidence="10" type="ORF">URIAAL_R04437</name>
</gene>
<dbReference type="AlphaFoldDB" id="A0A7L3TN91"/>
<dbReference type="GO" id="GO:0070736">
    <property type="term" value="F:protein-glycine ligase activity, initiating"/>
    <property type="evidence" value="ECO:0007669"/>
    <property type="project" value="TreeGrafter"/>
</dbReference>
<evidence type="ECO:0000256" key="4">
    <source>
        <dbReference type="ARBA" id="ARBA00022741"/>
    </source>
</evidence>
<keyword evidence="6" id="KW-0966">Cell projection</keyword>
<keyword evidence="4" id="KW-0547">Nucleotide-binding</keyword>
<feature type="region of interest" description="Disordered" evidence="9">
    <location>
        <begin position="29"/>
        <end position="54"/>
    </location>
</feature>
<evidence type="ECO:0000256" key="1">
    <source>
        <dbReference type="ARBA" id="ARBA00004611"/>
    </source>
</evidence>
<comment type="catalytic activity">
    <reaction evidence="8">
        <text>L-glutamyl-[protein] + glycine + ATP = glycyl-L-glutamyl-[protein] + ADP + phosphate + H(+)</text>
        <dbReference type="Rhea" id="RHEA:67180"/>
        <dbReference type="Rhea" id="RHEA-COMP:10208"/>
        <dbReference type="Rhea" id="RHEA-COMP:17207"/>
        <dbReference type="ChEBI" id="CHEBI:15378"/>
        <dbReference type="ChEBI" id="CHEBI:29973"/>
        <dbReference type="ChEBI" id="CHEBI:30616"/>
        <dbReference type="ChEBI" id="CHEBI:43474"/>
        <dbReference type="ChEBI" id="CHEBI:57305"/>
        <dbReference type="ChEBI" id="CHEBI:167890"/>
        <dbReference type="ChEBI" id="CHEBI:456216"/>
    </reaction>
    <physiologicalReaction direction="left-to-right" evidence="8">
        <dbReference type="Rhea" id="RHEA:67181"/>
    </physiologicalReaction>
</comment>
<evidence type="ECO:0000256" key="2">
    <source>
        <dbReference type="ARBA" id="ARBA00022490"/>
    </source>
</evidence>
<evidence type="ECO:0000256" key="8">
    <source>
        <dbReference type="ARBA" id="ARBA00048944"/>
    </source>
</evidence>
<dbReference type="EMBL" id="VZUE01000012">
    <property type="protein sequence ID" value="NXV41122.1"/>
    <property type="molecule type" value="Genomic_DNA"/>
</dbReference>
<keyword evidence="7" id="KW-0206">Cytoskeleton</keyword>
<keyword evidence="3" id="KW-0436">Ligase</keyword>
<dbReference type="Proteomes" id="UP000535478">
    <property type="component" value="Unassembled WGS sequence"/>
</dbReference>
<dbReference type="GO" id="GO:0005524">
    <property type="term" value="F:ATP binding"/>
    <property type="evidence" value="ECO:0007669"/>
    <property type="project" value="UniProtKB-KW"/>
</dbReference>
<dbReference type="GO" id="GO:0003341">
    <property type="term" value="P:cilium movement"/>
    <property type="evidence" value="ECO:0007669"/>
    <property type="project" value="TreeGrafter"/>
</dbReference>
<dbReference type="PROSITE" id="PS51221">
    <property type="entry name" value="TTL"/>
    <property type="match status" value="1"/>
</dbReference>
<evidence type="ECO:0000256" key="6">
    <source>
        <dbReference type="ARBA" id="ARBA00022846"/>
    </source>
</evidence>
<feature type="region of interest" description="Disordered" evidence="9">
    <location>
        <begin position="170"/>
        <end position="205"/>
    </location>
</feature>
<dbReference type="FunFam" id="3.30.470.20:FF:000032">
    <property type="entry name" value="tubulin monoglycylase TTLL3 isoform X2"/>
    <property type="match status" value="1"/>
</dbReference>
<keyword evidence="2" id="KW-0963">Cytoplasm</keyword>
<evidence type="ECO:0000256" key="5">
    <source>
        <dbReference type="ARBA" id="ARBA00022840"/>
    </source>
</evidence>
<dbReference type="SUPFAM" id="SSF56059">
    <property type="entry name" value="Glutathione synthetase ATP-binding domain-like"/>
    <property type="match status" value="1"/>
</dbReference>
<evidence type="ECO:0000256" key="9">
    <source>
        <dbReference type="SAM" id="MobiDB-lite"/>
    </source>
</evidence>
<dbReference type="InterPro" id="IPR004344">
    <property type="entry name" value="TTL/TTLL_fam"/>
</dbReference>
<dbReference type="Pfam" id="PF03133">
    <property type="entry name" value="TTL"/>
    <property type="match status" value="1"/>
</dbReference>
<keyword evidence="5" id="KW-0067">ATP-binding</keyword>
<reference evidence="10 11" key="1">
    <citation type="submission" date="2019-09" db="EMBL/GenBank/DDBJ databases">
        <title>Bird 10,000 Genomes (B10K) Project - Family phase.</title>
        <authorList>
            <person name="Zhang G."/>
        </authorList>
    </citation>
    <scope>NUCLEOTIDE SEQUENCE [LARGE SCALE GENOMIC DNA]</scope>
    <source>
        <strain evidence="10">OUT-0019</strain>
        <tissue evidence="10">Blood</tissue>
    </source>
</reference>
<name>A0A7L3TN91_URIAL</name>
<proteinExistence type="predicted"/>
<dbReference type="PANTHER" id="PTHR45870:SF1">
    <property type="entry name" value="TUBULIN MONOGLYCYLASE TTLL3"/>
    <property type="match status" value="1"/>
</dbReference>